<keyword evidence="4" id="KW-1185">Reference proteome</keyword>
<name>G3APN8_SPAPN</name>
<dbReference type="PANTHER" id="PTHR45712:SF22">
    <property type="entry name" value="INSULIN-LIKE GROWTH FACTOR-BINDING PROTEIN COMPLEX ACID LABILE SUBUNIT"/>
    <property type="match status" value="1"/>
</dbReference>
<dbReference type="PANTHER" id="PTHR45712">
    <property type="entry name" value="AGAP008170-PA"/>
    <property type="match status" value="1"/>
</dbReference>
<dbReference type="PROSITE" id="PS51450">
    <property type="entry name" value="LRR"/>
    <property type="match status" value="1"/>
</dbReference>
<dbReference type="InterPro" id="IPR001611">
    <property type="entry name" value="Leu-rich_rpt"/>
</dbReference>
<keyword evidence="1" id="KW-0433">Leucine-rich repeat</keyword>
<evidence type="ECO:0000256" key="2">
    <source>
        <dbReference type="ARBA" id="ARBA00022737"/>
    </source>
</evidence>
<dbReference type="GeneID" id="18871483"/>
<sequence length="492" mass="57176">MIISYGDWSSSFLEHYFPRLPEDIQNCIYELSTGNDLLNLYTRFRNAAVHSSLSSYYSQEILFIPWGSSSSFSRRMDNNKRMLPIIRNNDDVIQFINEFPKVIPNRLHIHCNNYGFSSMQDILDMYGDRIYQIKELEITLAGYILLTPNKFNYLLSFPNLTTLQLYSTRWEKRLVKNSIPINHPTLRKLEFSQFVYGVGNDNVDYYIDWSGFEFPQNLQELSLTGIANISTITIPETTTHLHFNCAKIGDIVSCKSMLENVTELSLRWCRLQVIDLDVLPAGLRILDLSYNRIGRIVGNYKSALPEDLHTLKLNMCTLDDVVLDHINENIGWPSQLTRLEISSNNFSKIDILEKLPETLKTLWLSRNHLKWDEGEVLFTFPHLTELCLHRCGICDLQNFQFPSSLKNLTLCFNEIENISSYQGWNNLVNLHTLSLCRFSRQNLNGWIVLPNLRELHLAYTENDQLNNKFGVSSENYNLQIITSGCRYCNRNT</sequence>
<dbReference type="EMBL" id="GL996502">
    <property type="protein sequence ID" value="EGW32209.1"/>
    <property type="molecule type" value="Genomic_DNA"/>
</dbReference>
<dbReference type="InParanoid" id="G3APN8"/>
<dbReference type="OrthoDB" id="4073735at2759"/>
<organism evidence="4">
    <name type="scientific">Spathaspora passalidarum (strain NRRL Y-27907 / 11-Y1)</name>
    <dbReference type="NCBI Taxonomy" id="619300"/>
    <lineage>
        <taxon>Eukaryota</taxon>
        <taxon>Fungi</taxon>
        <taxon>Dikarya</taxon>
        <taxon>Ascomycota</taxon>
        <taxon>Saccharomycotina</taxon>
        <taxon>Pichiomycetes</taxon>
        <taxon>Debaryomycetaceae</taxon>
        <taxon>Spathaspora</taxon>
    </lineage>
</organism>
<accession>G3APN8</accession>
<evidence type="ECO:0000313" key="4">
    <source>
        <dbReference type="Proteomes" id="UP000000709"/>
    </source>
</evidence>
<evidence type="ECO:0000256" key="1">
    <source>
        <dbReference type="ARBA" id="ARBA00022614"/>
    </source>
</evidence>
<evidence type="ECO:0008006" key="5">
    <source>
        <dbReference type="Google" id="ProtNLM"/>
    </source>
</evidence>
<dbReference type="Proteomes" id="UP000000709">
    <property type="component" value="Unassembled WGS sequence"/>
</dbReference>
<dbReference type="HOGENOM" id="CLU_029128_0_0_1"/>
<gene>
    <name evidence="3" type="ORF">SPAPADRAFT_50783</name>
</gene>
<dbReference type="InterPro" id="IPR050333">
    <property type="entry name" value="SLRP"/>
</dbReference>
<proteinExistence type="predicted"/>
<dbReference type="AlphaFoldDB" id="G3APN8"/>
<evidence type="ECO:0000313" key="3">
    <source>
        <dbReference type="EMBL" id="EGW32209.1"/>
    </source>
</evidence>
<dbReference type="eggNOG" id="ENOG502SF6T">
    <property type="taxonomic scope" value="Eukaryota"/>
</dbReference>
<dbReference type="InterPro" id="IPR032675">
    <property type="entry name" value="LRR_dom_sf"/>
</dbReference>
<dbReference type="RefSeq" id="XP_007375485.1">
    <property type="nucleotide sequence ID" value="XM_007375423.1"/>
</dbReference>
<keyword evidence="2" id="KW-0677">Repeat</keyword>
<dbReference type="Gene3D" id="3.80.10.10">
    <property type="entry name" value="Ribonuclease Inhibitor"/>
    <property type="match status" value="2"/>
</dbReference>
<dbReference type="SUPFAM" id="SSF52047">
    <property type="entry name" value="RNI-like"/>
    <property type="match status" value="1"/>
</dbReference>
<protein>
    <recommendedName>
        <fullName evidence="5">F-box domain-containing protein</fullName>
    </recommendedName>
</protein>
<reference evidence="3 4" key="1">
    <citation type="journal article" date="2011" name="Proc. Natl. Acad. Sci. U.S.A.">
        <title>Comparative genomics of xylose-fermenting fungi for enhanced biofuel production.</title>
        <authorList>
            <person name="Wohlbach D.J."/>
            <person name="Kuo A."/>
            <person name="Sato T.K."/>
            <person name="Potts K.M."/>
            <person name="Salamov A.A."/>
            <person name="LaButti K.M."/>
            <person name="Sun H."/>
            <person name="Clum A."/>
            <person name="Pangilinan J.L."/>
            <person name="Lindquist E.A."/>
            <person name="Lucas S."/>
            <person name="Lapidus A."/>
            <person name="Jin M."/>
            <person name="Gunawan C."/>
            <person name="Balan V."/>
            <person name="Dale B.E."/>
            <person name="Jeffries T.W."/>
            <person name="Zinkel R."/>
            <person name="Barry K.W."/>
            <person name="Grigoriev I.V."/>
            <person name="Gasch A.P."/>
        </authorList>
    </citation>
    <scope>NUCLEOTIDE SEQUENCE [LARGE SCALE GENOMIC DNA]</scope>
    <source>
        <strain evidence="4">NRRL Y-27907 / 11-Y1</strain>
    </source>
</reference>
<dbReference type="KEGG" id="spaa:SPAPADRAFT_50783"/>